<keyword evidence="4" id="KW-1185">Reference proteome</keyword>
<sequence>MISAAGVLGGPAAHVSRPFGRERRACRITAVQNKDADCSKYGRPMQAVQGAVLAVVLTTGMGLALPQEYLPAARADNSFVSAAERRRQEALQRRELLTKAREEALRKGGVDPSSTEAAPEPGPSAADAKVEAANAEVQASNKEREGLSSSMLQRLKKAAGDYEKTAGSGPKLPKEEPSGGPTWSSLFQSQEPEKAQSPAGPSTPPPTPAPAAAPEKPSLPFQMPKFEAPKFEKVQVPSFGSKEEPKPVPVAPPSPPPAPAAKVVPPPPPPPPTPAPKVEQAAPSPAASADEDSSSAGSWFKSLVETPRKPEVSAPAAPKAEAKKVPPPQPIVQAPLPSRSEPAVKEAPVKKPAKAAAVASKPGKRQGPLPLWLAELLIIFGLAGILYALVRWSQQIEVYWGKLGGVLEGLYAKIDNTAAPSSKA</sequence>
<keyword evidence="2" id="KW-1133">Transmembrane helix</keyword>
<evidence type="ECO:0000256" key="1">
    <source>
        <dbReference type="SAM" id="MobiDB-lite"/>
    </source>
</evidence>
<proteinExistence type="predicted"/>
<keyword evidence="2" id="KW-0472">Membrane</keyword>
<evidence type="ECO:0000256" key="2">
    <source>
        <dbReference type="SAM" id="Phobius"/>
    </source>
</evidence>
<comment type="caution">
    <text evidence="3">The sequence shown here is derived from an EMBL/GenBank/DDBJ whole genome shotgun (WGS) entry which is preliminary data.</text>
</comment>
<feature type="compositionally biased region" description="Low complexity" evidence="1">
    <location>
        <begin position="276"/>
        <end position="298"/>
    </location>
</feature>
<feature type="compositionally biased region" description="Low complexity" evidence="1">
    <location>
        <begin position="125"/>
        <end position="137"/>
    </location>
</feature>
<keyword evidence="2" id="KW-0812">Transmembrane</keyword>
<organism evidence="3 4">
    <name type="scientific">Coccomyxa subellipsoidea</name>
    <dbReference type="NCBI Taxonomy" id="248742"/>
    <lineage>
        <taxon>Eukaryota</taxon>
        <taxon>Viridiplantae</taxon>
        <taxon>Chlorophyta</taxon>
        <taxon>core chlorophytes</taxon>
        <taxon>Trebouxiophyceae</taxon>
        <taxon>Trebouxiophyceae incertae sedis</taxon>
        <taxon>Coccomyxaceae</taxon>
        <taxon>Coccomyxa</taxon>
    </lineage>
</organism>
<name>A0ABR2YFN4_9CHLO</name>
<evidence type="ECO:0000313" key="3">
    <source>
        <dbReference type="EMBL" id="KAK9904230.1"/>
    </source>
</evidence>
<dbReference type="PRINTS" id="PR01217">
    <property type="entry name" value="PRICHEXTENSN"/>
</dbReference>
<feature type="transmembrane region" description="Helical" evidence="2">
    <location>
        <begin position="369"/>
        <end position="390"/>
    </location>
</feature>
<gene>
    <name evidence="3" type="ORF">WJX75_007336</name>
</gene>
<feature type="compositionally biased region" description="Pro residues" evidence="1">
    <location>
        <begin position="247"/>
        <end position="275"/>
    </location>
</feature>
<reference evidence="3 4" key="1">
    <citation type="journal article" date="2024" name="Nat. Commun.">
        <title>Phylogenomics reveals the evolutionary origins of lichenization in chlorophyte algae.</title>
        <authorList>
            <person name="Puginier C."/>
            <person name="Libourel C."/>
            <person name="Otte J."/>
            <person name="Skaloud P."/>
            <person name="Haon M."/>
            <person name="Grisel S."/>
            <person name="Petersen M."/>
            <person name="Berrin J.G."/>
            <person name="Delaux P.M."/>
            <person name="Dal Grande F."/>
            <person name="Keller J."/>
        </authorList>
    </citation>
    <scope>NUCLEOTIDE SEQUENCE [LARGE SCALE GENOMIC DNA]</scope>
    <source>
        <strain evidence="3 4">SAG 216-7</strain>
    </source>
</reference>
<protein>
    <submittedName>
        <fullName evidence="3">Uncharacterized protein</fullName>
    </submittedName>
</protein>
<feature type="region of interest" description="Disordered" evidence="1">
    <location>
        <begin position="103"/>
        <end position="361"/>
    </location>
</feature>
<feature type="compositionally biased region" description="Pro residues" evidence="1">
    <location>
        <begin position="201"/>
        <end position="211"/>
    </location>
</feature>
<dbReference type="EMBL" id="JALJOT010000013">
    <property type="protein sequence ID" value="KAK9904230.1"/>
    <property type="molecule type" value="Genomic_DNA"/>
</dbReference>
<feature type="compositionally biased region" description="Polar residues" evidence="1">
    <location>
        <begin position="181"/>
        <end position="190"/>
    </location>
</feature>
<accession>A0ABR2YFN4</accession>
<evidence type="ECO:0000313" key="4">
    <source>
        <dbReference type="Proteomes" id="UP001491310"/>
    </source>
</evidence>
<dbReference type="Proteomes" id="UP001491310">
    <property type="component" value="Unassembled WGS sequence"/>
</dbReference>